<evidence type="ECO:0008006" key="3">
    <source>
        <dbReference type="Google" id="ProtNLM"/>
    </source>
</evidence>
<dbReference type="PROSITE" id="PS51257">
    <property type="entry name" value="PROKAR_LIPOPROTEIN"/>
    <property type="match status" value="1"/>
</dbReference>
<dbReference type="AlphaFoldDB" id="A0A1N7KTI4"/>
<dbReference type="InterPro" id="IPR024409">
    <property type="entry name" value="DUF3833"/>
</dbReference>
<gene>
    <name evidence="1" type="ORF">SAMN05421686_10386</name>
</gene>
<keyword evidence="2" id="KW-1185">Reference proteome</keyword>
<evidence type="ECO:0000313" key="1">
    <source>
        <dbReference type="EMBL" id="SIS64928.1"/>
    </source>
</evidence>
<sequence>MRISRQLSRSGVLSGVLGIAAAVTVAGCSSTQVDHAAGRSPKLIPQTFFEGKICADGVVRDRSGAEIRSFNARIDASWDENGVGTLDEVFYFYDEPGAEAKRETRIWTLTPAREGGREVLSAKASDVPEATTMEWAGNAIHMAYTLRYGEPGDTIDLNMDDWMFHVADGVVVNETRMTKFGIHVGQILLVMRKVDPETQCL</sequence>
<dbReference type="Pfam" id="PF12915">
    <property type="entry name" value="DUF3833"/>
    <property type="match status" value="1"/>
</dbReference>
<dbReference type="Proteomes" id="UP000185639">
    <property type="component" value="Unassembled WGS sequence"/>
</dbReference>
<protein>
    <recommendedName>
        <fullName evidence="3">Lipoprotein</fullName>
    </recommendedName>
</protein>
<reference evidence="2" key="1">
    <citation type="submission" date="2017-01" db="EMBL/GenBank/DDBJ databases">
        <authorList>
            <person name="Varghese N."/>
            <person name="Submissions S."/>
        </authorList>
    </citation>
    <scope>NUCLEOTIDE SEQUENCE [LARGE SCALE GENOMIC DNA]</scope>
    <source>
        <strain evidence="2">DSM 24913</strain>
    </source>
</reference>
<organism evidence="1 2">
    <name type="scientific">Thalassolituus maritimus</name>
    <dbReference type="NCBI Taxonomy" id="484498"/>
    <lineage>
        <taxon>Bacteria</taxon>
        <taxon>Pseudomonadati</taxon>
        <taxon>Pseudomonadota</taxon>
        <taxon>Gammaproteobacteria</taxon>
        <taxon>Oceanospirillales</taxon>
        <taxon>Oceanospirillaceae</taxon>
        <taxon>Thalassolituus</taxon>
    </lineage>
</organism>
<dbReference type="OrthoDB" id="5296954at2"/>
<proteinExistence type="predicted"/>
<evidence type="ECO:0000313" key="2">
    <source>
        <dbReference type="Proteomes" id="UP000185639"/>
    </source>
</evidence>
<dbReference type="RefSeq" id="WP_076514637.1">
    <property type="nucleotide sequence ID" value="NZ_FTOH01000003.1"/>
</dbReference>
<dbReference type="EMBL" id="FTOH01000003">
    <property type="protein sequence ID" value="SIS64928.1"/>
    <property type="molecule type" value="Genomic_DNA"/>
</dbReference>
<dbReference type="STRING" id="484498.SAMN05421686_10386"/>
<accession>A0A1N7KTI4</accession>
<name>A0A1N7KTI4_9GAMM</name>